<dbReference type="RefSeq" id="XP_044541752.1">
    <property type="nucleotide sequence ID" value="XM_044689675.1"/>
</dbReference>
<feature type="region of interest" description="Disordered" evidence="1">
    <location>
        <begin position="61"/>
        <end position="108"/>
    </location>
</feature>
<proteinExistence type="predicted"/>
<evidence type="ECO:0000313" key="3">
    <source>
        <dbReference type="Proteomes" id="UP000816034"/>
    </source>
</evidence>
<feature type="compositionally biased region" description="Low complexity" evidence="1">
    <location>
        <begin position="443"/>
        <end position="484"/>
    </location>
</feature>
<feature type="compositionally biased region" description="Polar residues" evidence="1">
    <location>
        <begin position="411"/>
        <end position="440"/>
    </location>
</feature>
<gene>
    <name evidence="2" type="ORF">C9374_013763</name>
</gene>
<feature type="compositionally biased region" description="Basic residues" evidence="1">
    <location>
        <begin position="485"/>
        <end position="495"/>
    </location>
</feature>
<dbReference type="GeneID" id="68106216"/>
<evidence type="ECO:0000313" key="2">
    <source>
        <dbReference type="EMBL" id="KAG2370888.1"/>
    </source>
</evidence>
<evidence type="ECO:0000256" key="1">
    <source>
        <dbReference type="SAM" id="MobiDB-lite"/>
    </source>
</evidence>
<keyword evidence="3" id="KW-1185">Reference proteome</keyword>
<dbReference type="Proteomes" id="UP000816034">
    <property type="component" value="Unassembled WGS sequence"/>
</dbReference>
<feature type="region of interest" description="Disordered" evidence="1">
    <location>
        <begin position="408"/>
        <end position="495"/>
    </location>
</feature>
<dbReference type="AlphaFoldDB" id="A0AA88KH79"/>
<name>A0AA88KH79_NAELO</name>
<protein>
    <submittedName>
        <fullName evidence="2">Uncharacterized protein</fullName>
    </submittedName>
</protein>
<organism evidence="2 3">
    <name type="scientific">Naegleria lovaniensis</name>
    <name type="common">Amoeba</name>
    <dbReference type="NCBI Taxonomy" id="51637"/>
    <lineage>
        <taxon>Eukaryota</taxon>
        <taxon>Discoba</taxon>
        <taxon>Heterolobosea</taxon>
        <taxon>Tetramitia</taxon>
        <taxon>Eutetramitia</taxon>
        <taxon>Vahlkampfiidae</taxon>
        <taxon>Naegleria</taxon>
    </lineage>
</organism>
<dbReference type="EMBL" id="PYSW02000075">
    <property type="protein sequence ID" value="KAG2370888.1"/>
    <property type="molecule type" value="Genomic_DNA"/>
</dbReference>
<feature type="compositionally biased region" description="Low complexity" evidence="1">
    <location>
        <begin position="65"/>
        <end position="104"/>
    </location>
</feature>
<sequence>MINPKKTTSGGTLRLFKVSTLIQLLLLLSLFLTFTLARDVSVRHRRDGGVELIVNVNVNGAGKRSSSTSSTSSSSSKSQEESTPMTSSQQEETSSSISSQQPEQVRLDSTTKEIATQVHDAVSSKMATEIAESLLQFANEVKKIHDAIPNSGLTQAQQEFKTQLLAVTRDLTSKAANPSAELMVSSLSYLNAVKKQEPPSVSLESSSNNQEAKTLFILPAIGVASNVMNFVDGIGTYSTSISKAGKWLSGTASQKLQKWGFERAAKAASTVGTGVSNFSEKKLGPIEAKVAKKIAPVVKSKPYLAVKRSINLVAGVTGLHGVAKSIGLLNVAKLPKNFKSLKTTLTKATSAVKNRAAIMKNIRRVATNAKKVVSNVRKTSLISKLSTAHSTNSAIGDVKSGMELFKRNGSKKNTSSQKSGGGANNRSGSTSRPQGNSNRRPNGKNNSGANNNKGKKQGSTGSSSNSSGSNSSSSKSIGNKYGSNIRRKHSNPPRK</sequence>
<reference evidence="2 3" key="1">
    <citation type="journal article" date="2018" name="BMC Genomics">
        <title>The genome of Naegleria lovaniensis, the basis for a comparative approach to unravel pathogenicity factors of the human pathogenic amoeba N. fowleri.</title>
        <authorList>
            <person name="Liechti N."/>
            <person name="Schurch N."/>
            <person name="Bruggmann R."/>
            <person name="Wittwer M."/>
        </authorList>
    </citation>
    <scope>NUCLEOTIDE SEQUENCE [LARGE SCALE GENOMIC DNA]</scope>
    <source>
        <strain evidence="2 3">ATCC 30569</strain>
    </source>
</reference>
<accession>A0AA88KH79</accession>
<comment type="caution">
    <text evidence="2">The sequence shown here is derived from an EMBL/GenBank/DDBJ whole genome shotgun (WGS) entry which is preliminary data.</text>
</comment>